<dbReference type="RefSeq" id="WP_031567073.1">
    <property type="nucleotide sequence ID" value="NZ_CAAAIS010000005.1"/>
</dbReference>
<evidence type="ECO:0000313" key="3">
    <source>
        <dbReference type="EMBL" id="STY28004.1"/>
    </source>
</evidence>
<evidence type="ECO:0000313" key="4">
    <source>
        <dbReference type="Proteomes" id="UP000255297"/>
    </source>
</evidence>
<dbReference type="OrthoDB" id="9808602at2"/>
<accession>A0A378LMN0</accession>
<evidence type="ECO:0000259" key="2">
    <source>
        <dbReference type="Pfam" id="PF02397"/>
    </source>
</evidence>
<dbReference type="Proteomes" id="UP000255297">
    <property type="component" value="Unassembled WGS sequence"/>
</dbReference>
<dbReference type="EMBL" id="UGPB01000001">
    <property type="protein sequence ID" value="STY28004.1"/>
    <property type="molecule type" value="Genomic_DNA"/>
</dbReference>
<feature type="domain" description="Bacterial sugar transferase" evidence="2">
    <location>
        <begin position="3"/>
        <end position="177"/>
    </location>
</feature>
<dbReference type="STRING" id="1122170.GCA_000701265_01722"/>
<dbReference type="GO" id="GO:0016780">
    <property type="term" value="F:phosphotransferase activity, for other substituted phosphate groups"/>
    <property type="evidence" value="ECO:0007669"/>
    <property type="project" value="TreeGrafter"/>
</dbReference>
<gene>
    <name evidence="3" type="primary">wcaJ</name>
    <name evidence="3" type="ORF">NCTC11532_00165</name>
</gene>
<dbReference type="AlphaFoldDB" id="A0A378LMN0"/>
<proteinExistence type="inferred from homology"/>
<sequence>MLKRIFDVTAASALLILFLPLLLVIAFMIRWRLGSPVFFRQDRPGLHGKKFQLIKFRTMKETYNKKGEILPDKERITHFGRLLRASSLDELPQLWNVLKGEMSFVGPRPLLMEYLSLYNDDQKRRHDVKPGITGLAQVNGRNALTWDDKFKFDLWYVDNQSFYLDFKILLLTMKKVLIREGITAQGSVSNEKFTGNPS</sequence>
<keyword evidence="4" id="KW-1185">Reference proteome</keyword>
<evidence type="ECO:0000256" key="1">
    <source>
        <dbReference type="ARBA" id="ARBA00006464"/>
    </source>
</evidence>
<dbReference type="InterPro" id="IPR003362">
    <property type="entry name" value="Bact_transf"/>
</dbReference>
<dbReference type="PANTHER" id="PTHR30576:SF8">
    <property type="entry name" value="UNDECAPRENYL-PHOSPHATE GALACTOSE PHOSPHOTRANSFERASE"/>
    <property type="match status" value="1"/>
</dbReference>
<keyword evidence="3" id="KW-0808">Transferase</keyword>
<reference evidence="3 4" key="1">
    <citation type="submission" date="2018-06" db="EMBL/GenBank/DDBJ databases">
        <authorList>
            <consortium name="Pathogen Informatics"/>
            <person name="Doyle S."/>
        </authorList>
    </citation>
    <scope>NUCLEOTIDE SEQUENCE [LARGE SCALE GENOMIC DNA]</scope>
    <source>
        <strain evidence="3 4">NCTC11532</strain>
    </source>
</reference>
<organism evidence="3 4">
    <name type="scientific">Legionella wadsworthii</name>
    <dbReference type="NCBI Taxonomy" id="28088"/>
    <lineage>
        <taxon>Bacteria</taxon>
        <taxon>Pseudomonadati</taxon>
        <taxon>Pseudomonadota</taxon>
        <taxon>Gammaproteobacteria</taxon>
        <taxon>Legionellales</taxon>
        <taxon>Legionellaceae</taxon>
        <taxon>Legionella</taxon>
    </lineage>
</organism>
<dbReference type="Pfam" id="PF02397">
    <property type="entry name" value="Bac_transf"/>
    <property type="match status" value="1"/>
</dbReference>
<protein>
    <submittedName>
        <fullName evidence="3">Colanic biosynthesis UDP-glucose lipid carrier transferase</fullName>
    </submittedName>
</protein>
<dbReference type="PANTHER" id="PTHR30576">
    <property type="entry name" value="COLANIC BIOSYNTHESIS UDP-GLUCOSE LIPID CARRIER TRANSFERASE"/>
    <property type="match status" value="1"/>
</dbReference>
<comment type="similarity">
    <text evidence="1">Belongs to the bacterial sugar transferase family.</text>
</comment>
<name>A0A378LMN0_9GAMM</name>